<dbReference type="PROSITE" id="PS50330">
    <property type="entry name" value="UIM"/>
    <property type="match status" value="1"/>
</dbReference>
<evidence type="ECO:0000256" key="2">
    <source>
        <dbReference type="ARBA" id="ARBA00004125"/>
    </source>
</evidence>
<evidence type="ECO:0000259" key="14">
    <source>
        <dbReference type="PROSITE" id="PS50179"/>
    </source>
</evidence>
<dbReference type="Pfam" id="PF00018">
    <property type="entry name" value="SH3_1"/>
    <property type="match status" value="1"/>
</dbReference>
<evidence type="ECO:0000256" key="6">
    <source>
        <dbReference type="ARBA" id="ARBA00022443"/>
    </source>
</evidence>
<dbReference type="SUPFAM" id="SSF89009">
    <property type="entry name" value="GAT-like domain"/>
    <property type="match status" value="1"/>
</dbReference>
<dbReference type="GO" id="GO:0043130">
    <property type="term" value="F:ubiquitin binding"/>
    <property type="evidence" value="ECO:0007669"/>
    <property type="project" value="InterPro"/>
</dbReference>
<comment type="subcellular location">
    <subcellularLocation>
        <location evidence="2">Endosome membrane</location>
        <topology evidence="2">Peripheral membrane protein</topology>
        <orientation evidence="2">Cytoplasmic side</orientation>
    </subcellularLocation>
</comment>
<feature type="domain" description="SH3" evidence="13">
    <location>
        <begin position="289"/>
        <end position="348"/>
    </location>
</feature>
<dbReference type="FunFam" id="2.30.30.40:FF:000072">
    <property type="entry name" value="Unconventional Myosin IB"/>
    <property type="match status" value="1"/>
</dbReference>
<organism evidence="15 16">
    <name type="scientific">Rhizoctonia solani</name>
    <dbReference type="NCBI Taxonomy" id="456999"/>
    <lineage>
        <taxon>Eukaryota</taxon>
        <taxon>Fungi</taxon>
        <taxon>Dikarya</taxon>
        <taxon>Basidiomycota</taxon>
        <taxon>Agaricomycotina</taxon>
        <taxon>Agaricomycetes</taxon>
        <taxon>Cantharellales</taxon>
        <taxon>Ceratobasidiaceae</taxon>
        <taxon>Rhizoctonia</taxon>
    </lineage>
</organism>
<protein>
    <recommendedName>
        <fullName evidence="4">Class E vacuolar protein-sorting machinery protein HSE1</fullName>
    </recommendedName>
    <alternativeName>
        <fullName evidence="5">Class E vacuolar protein-sorting machinery protein hse1</fullName>
    </alternativeName>
</protein>
<evidence type="ECO:0000256" key="4">
    <source>
        <dbReference type="ARBA" id="ARBA00017923"/>
    </source>
</evidence>
<dbReference type="SMART" id="SM00288">
    <property type="entry name" value="VHS"/>
    <property type="match status" value="1"/>
</dbReference>
<dbReference type="InterPro" id="IPR050670">
    <property type="entry name" value="STAM"/>
</dbReference>
<feature type="region of interest" description="Disordered" evidence="12">
    <location>
        <begin position="224"/>
        <end position="283"/>
    </location>
</feature>
<accession>A0A8H3A7J3</accession>
<dbReference type="PANTHER" id="PTHR45929:SF3">
    <property type="entry name" value="JAK PATHWAY SIGNAL TRANSDUCTION ADAPTOR MOLECULE"/>
    <property type="match status" value="1"/>
</dbReference>
<dbReference type="PROSITE" id="PS50002">
    <property type="entry name" value="SH3"/>
    <property type="match status" value="1"/>
</dbReference>
<reference evidence="15" key="1">
    <citation type="submission" date="2021-01" db="EMBL/GenBank/DDBJ databases">
        <authorList>
            <person name="Kaushik A."/>
        </authorList>
    </citation>
    <scope>NUCLEOTIDE SEQUENCE</scope>
    <source>
        <strain evidence="15">AG1-1C</strain>
    </source>
</reference>
<comment type="caution">
    <text evidence="15">The sequence shown here is derived from an EMBL/GenBank/DDBJ whole genome shotgun (WGS) entry which is preliminary data.</text>
</comment>
<feature type="domain" description="VHS" evidence="14">
    <location>
        <begin position="17"/>
        <end position="147"/>
    </location>
</feature>
<feature type="region of interest" description="Disordered" evidence="12">
    <location>
        <begin position="499"/>
        <end position="774"/>
    </location>
</feature>
<feature type="compositionally biased region" description="Low complexity" evidence="12">
    <location>
        <begin position="705"/>
        <end position="724"/>
    </location>
</feature>
<keyword evidence="6 11" id="KW-0728">SH3 domain</keyword>
<keyword evidence="7" id="KW-0813">Transport</keyword>
<comment type="function">
    <text evidence="1">Component of the ESCRT-0 complex which is the sorting receptor for ubiquitinated cargo proteins at the multivesicular body (MVB).</text>
</comment>
<feature type="compositionally biased region" description="Polar residues" evidence="12">
    <location>
        <begin position="725"/>
        <end position="734"/>
    </location>
</feature>
<dbReference type="AlphaFoldDB" id="A0A8H3A7J3"/>
<feature type="compositionally biased region" description="Pro residues" evidence="12">
    <location>
        <begin position="233"/>
        <end position="262"/>
    </location>
</feature>
<name>A0A8H3A7J3_9AGAM</name>
<dbReference type="PANTHER" id="PTHR45929">
    <property type="entry name" value="JAK PATHWAY SIGNAL TRANSDUCTION ADAPTOR MOLECULE"/>
    <property type="match status" value="1"/>
</dbReference>
<evidence type="ECO:0000256" key="8">
    <source>
        <dbReference type="ARBA" id="ARBA00022753"/>
    </source>
</evidence>
<keyword evidence="8" id="KW-0967">Endosome</keyword>
<keyword evidence="10" id="KW-0472">Membrane</keyword>
<comment type="similarity">
    <text evidence="3">Belongs to the STAM family.</text>
</comment>
<evidence type="ECO:0000256" key="10">
    <source>
        <dbReference type="ARBA" id="ARBA00023136"/>
    </source>
</evidence>
<dbReference type="Gene3D" id="2.30.30.40">
    <property type="entry name" value="SH3 Domains"/>
    <property type="match status" value="1"/>
</dbReference>
<dbReference type="Gene3D" id="1.20.5.1940">
    <property type="match status" value="1"/>
</dbReference>
<proteinExistence type="inferred from homology"/>
<evidence type="ECO:0000256" key="12">
    <source>
        <dbReference type="SAM" id="MobiDB-lite"/>
    </source>
</evidence>
<evidence type="ECO:0000313" key="15">
    <source>
        <dbReference type="EMBL" id="CAE6413863.1"/>
    </source>
</evidence>
<dbReference type="CDD" id="cd21386">
    <property type="entry name" value="GAT_Hse1"/>
    <property type="match status" value="1"/>
</dbReference>
<feature type="compositionally biased region" description="Low complexity" evidence="12">
    <location>
        <begin position="263"/>
        <end position="278"/>
    </location>
</feature>
<dbReference type="InterPro" id="IPR004152">
    <property type="entry name" value="GAT_dom"/>
</dbReference>
<evidence type="ECO:0000313" key="16">
    <source>
        <dbReference type="Proteomes" id="UP000663846"/>
    </source>
</evidence>
<dbReference type="GO" id="GO:0035091">
    <property type="term" value="F:phosphatidylinositol binding"/>
    <property type="evidence" value="ECO:0007669"/>
    <property type="project" value="InterPro"/>
</dbReference>
<dbReference type="InterPro" id="IPR008942">
    <property type="entry name" value="ENTH_VHS"/>
</dbReference>
<dbReference type="Pfam" id="PF03127">
    <property type="entry name" value="GAT"/>
    <property type="match status" value="1"/>
</dbReference>
<feature type="region of interest" description="Disordered" evidence="12">
    <location>
        <begin position="146"/>
        <end position="211"/>
    </location>
</feature>
<evidence type="ECO:0000256" key="7">
    <source>
        <dbReference type="ARBA" id="ARBA00022448"/>
    </source>
</evidence>
<sequence>MFRGGQVNPYDDIVVKATDENQTSENWEILLNLCDKVSEEGEQGARNVIAALLKRLTHRNANVQLYTLSVSEALSKNCDITVHREIASKAFTQGLEKLATDRNGHEKVKKRTLALIKMWAGEFAYDPQLGLMEECYSSLKSKGMRFDDVEDTPAPTYDDEARRREEEELQRVLEMSLHDKGGRDRWAEYTSTGASGSGSGAGPAVGSSSGPAYTPAAYPAVAASSSRQDTIPAPAPAQAPAPVPVPAPAPISAPAQAPPPAAAPSYSTPAPASQSPTAEVAPLDSGTMQIVKRVKALHDFNATEQGELSFKKGDIIKIVDRCYKDWWRGQSKGIVGLLPVNYVEPLPEPTAAELAKEAEAEALVWSQGGAIDTLLQRLREFDPATDNLNDNEEIQELYRSAMSLRPKILKLIDKYSQKKAELVVMNERYVKARNTFERMMEESVAKHNPSAAVYEYGPQTQPEGYGRPPADNRGVSTYGWNQSMYGQVPDAAAYAAYQAQTQAQVQPPQPQPQPQPQQAPVQNVPQEYPPQPYGPPQAQPTPYPQEQQYVQQQQWYQGQQGQQQYGPQHAPSVPQAQAPVSPGQQPQPQPHPQQQQPGYQPGQPGYPYGGEQHAQQAQPQPQPQPQVQGYPYGGEQQQQQQQPQPQAGQPGYQYAPDQQHQQQQQQPAPEGQPGYHPTYQQGYQPQPQQQQPQQPAQQPQPQPEQPQQAYQPQPAEPVAAEQTQSPQTQHVQPDQTQAVHEVQAQAQPQHQQQQPQNQQQQAQAGPPYPWNGTAVYPNPGACQWAEYYLGGGEDPSGLVYFTGPDGNVLTSVPRGGMDALQQGMAGVSLT</sequence>
<feature type="compositionally biased region" description="Pro residues" evidence="12">
    <location>
        <begin position="507"/>
        <end position="517"/>
    </location>
</feature>
<dbReference type="PRINTS" id="PR00452">
    <property type="entry name" value="SH3DOMAIN"/>
</dbReference>
<evidence type="ECO:0000256" key="3">
    <source>
        <dbReference type="ARBA" id="ARBA00009666"/>
    </source>
</evidence>
<feature type="compositionally biased region" description="Low complexity" evidence="12">
    <location>
        <begin position="544"/>
        <end position="584"/>
    </location>
</feature>
<dbReference type="PROSITE" id="PS50179">
    <property type="entry name" value="VHS"/>
    <property type="match status" value="1"/>
</dbReference>
<dbReference type="InterPro" id="IPR036028">
    <property type="entry name" value="SH3-like_dom_sf"/>
</dbReference>
<feature type="compositionally biased region" description="Basic and acidic residues" evidence="12">
    <location>
        <begin position="159"/>
        <end position="187"/>
    </location>
</feature>
<gene>
    <name evidence="15" type="ORF">RDB_LOCUS73832</name>
</gene>
<dbReference type="CDD" id="cd16978">
    <property type="entry name" value="VHS_HSE1"/>
    <property type="match status" value="1"/>
</dbReference>
<dbReference type="InterPro" id="IPR001452">
    <property type="entry name" value="SH3_domain"/>
</dbReference>
<feature type="compositionally biased region" description="Low complexity" evidence="12">
    <location>
        <begin position="735"/>
        <end position="764"/>
    </location>
</feature>
<evidence type="ECO:0000256" key="5">
    <source>
        <dbReference type="ARBA" id="ARBA00018978"/>
    </source>
</evidence>
<dbReference type="GO" id="GO:0010008">
    <property type="term" value="C:endosome membrane"/>
    <property type="evidence" value="ECO:0007669"/>
    <property type="project" value="UniProtKB-SubCell"/>
</dbReference>
<dbReference type="Proteomes" id="UP000663846">
    <property type="component" value="Unassembled WGS sequence"/>
</dbReference>
<dbReference type="GO" id="GO:0043328">
    <property type="term" value="P:protein transport to vacuole involved in ubiquitin-dependent protein catabolic process via the multivesicular body sorting pathway"/>
    <property type="evidence" value="ECO:0007669"/>
    <property type="project" value="TreeGrafter"/>
</dbReference>
<feature type="compositionally biased region" description="Low complexity" evidence="12">
    <location>
        <begin position="592"/>
        <end position="697"/>
    </location>
</feature>
<dbReference type="SUPFAM" id="SSF50044">
    <property type="entry name" value="SH3-domain"/>
    <property type="match status" value="1"/>
</dbReference>
<evidence type="ECO:0000256" key="1">
    <source>
        <dbReference type="ARBA" id="ARBA00002654"/>
    </source>
</evidence>
<evidence type="ECO:0000256" key="9">
    <source>
        <dbReference type="ARBA" id="ARBA00022927"/>
    </source>
</evidence>
<dbReference type="Pfam" id="PF00790">
    <property type="entry name" value="VHS"/>
    <property type="match status" value="1"/>
</dbReference>
<evidence type="ECO:0000259" key="13">
    <source>
        <dbReference type="PROSITE" id="PS50002"/>
    </source>
</evidence>
<dbReference type="GO" id="GO:0033565">
    <property type="term" value="C:ESCRT-0 complex"/>
    <property type="evidence" value="ECO:0007669"/>
    <property type="project" value="TreeGrafter"/>
</dbReference>
<dbReference type="SMART" id="SM00326">
    <property type="entry name" value="SH3"/>
    <property type="match status" value="1"/>
</dbReference>
<dbReference type="InterPro" id="IPR003903">
    <property type="entry name" value="UIM_dom"/>
</dbReference>
<feature type="compositionally biased region" description="Pro residues" evidence="12">
    <location>
        <begin position="527"/>
        <end position="543"/>
    </location>
</feature>
<evidence type="ECO:0000256" key="11">
    <source>
        <dbReference type="PROSITE-ProRule" id="PRU00192"/>
    </source>
</evidence>
<dbReference type="Gene3D" id="1.25.40.90">
    <property type="match status" value="1"/>
</dbReference>
<dbReference type="SUPFAM" id="SSF48464">
    <property type="entry name" value="ENTH/VHS domain"/>
    <property type="match status" value="1"/>
</dbReference>
<keyword evidence="9" id="KW-0653">Protein transport</keyword>
<dbReference type="EMBL" id="CAJMWS010000315">
    <property type="protein sequence ID" value="CAE6413863.1"/>
    <property type="molecule type" value="Genomic_DNA"/>
</dbReference>
<dbReference type="InterPro" id="IPR002014">
    <property type="entry name" value="VHS_dom"/>
</dbReference>